<evidence type="ECO:0000313" key="1">
    <source>
        <dbReference type="EMBL" id="KAJ4375045.1"/>
    </source>
</evidence>
<protein>
    <submittedName>
        <fullName evidence="1">Uncharacterized protein</fullName>
    </submittedName>
</protein>
<comment type="caution">
    <text evidence="1">The sequence shown here is derived from an EMBL/GenBank/DDBJ whole genome shotgun (WGS) entry which is preliminary data.</text>
</comment>
<dbReference type="EMBL" id="JAPEUY010000003">
    <property type="protein sequence ID" value="KAJ4375045.1"/>
    <property type="molecule type" value="Genomic_DNA"/>
</dbReference>
<name>A0A9W8YGE9_9PLEO</name>
<dbReference type="SUPFAM" id="SSF52047">
    <property type="entry name" value="RNI-like"/>
    <property type="match status" value="1"/>
</dbReference>
<dbReference type="Proteomes" id="UP001140560">
    <property type="component" value="Unassembled WGS sequence"/>
</dbReference>
<organism evidence="1 2">
    <name type="scientific">Neocucurbitaria cava</name>
    <dbReference type="NCBI Taxonomy" id="798079"/>
    <lineage>
        <taxon>Eukaryota</taxon>
        <taxon>Fungi</taxon>
        <taxon>Dikarya</taxon>
        <taxon>Ascomycota</taxon>
        <taxon>Pezizomycotina</taxon>
        <taxon>Dothideomycetes</taxon>
        <taxon>Pleosporomycetidae</taxon>
        <taxon>Pleosporales</taxon>
        <taxon>Pleosporineae</taxon>
        <taxon>Cucurbitariaceae</taxon>
        <taxon>Neocucurbitaria</taxon>
    </lineage>
</organism>
<sequence length="505" mass="58872">MALENCSQATQLEWTLLDKSLSQFTRLQNLSWDNYANLPHLVLNSVHFYHPFTTVQLKVIQIYAGQATDNSVHAPTFFDSPILMHLTSFKLSVSSNAFLYDNLKRDLLKLLLNAPNLVHFSVYRGPIENDGSKIFPELLLQLRQPRLPQLREFYLSTRSVIFTVRELDVWALEDGWSKLQYLTISRATDLRPFIWRVPQLIYLDVIAENGLGMDEVTRHLNSPSSMGQAFGALNTLVYTHFMMAYYFTHARIEHTMPWAILNNTSTTLTKYVSWHQPYEVFYPGYRTTTFQDLTRFLANYPRVTDLTLDICLLPNRGAPDVVAILARFDNVMRLSLYVHQFPQPQYGIRGLNTIDKELGNAVQLFARTQQVRYGQHGLQADFTQMRNFKVMELYLNLPDWIYWSNRRGYAKLATRPPIRRREPQAPSRRRWANATTEDLQGFLRYWRDMGASTDSIVEEVIAEMARRQRHASLTLVYGDDSVTLYDHWTTEEDLRRRARNGFNGF</sequence>
<dbReference type="OrthoDB" id="3800024at2759"/>
<dbReference type="AlphaFoldDB" id="A0A9W8YGE9"/>
<keyword evidence="2" id="KW-1185">Reference proteome</keyword>
<gene>
    <name evidence="1" type="ORF">N0V83_002124</name>
</gene>
<proteinExistence type="predicted"/>
<accession>A0A9W8YGE9</accession>
<evidence type="ECO:0000313" key="2">
    <source>
        <dbReference type="Proteomes" id="UP001140560"/>
    </source>
</evidence>
<reference evidence="1" key="1">
    <citation type="submission" date="2022-10" db="EMBL/GenBank/DDBJ databases">
        <title>Tapping the CABI collections for fungal endophytes: first genome assemblies for Collariella, Neodidymelliopsis, Ascochyta clinopodiicola, Didymella pomorum, Didymosphaeria variabile, Neocosmospora piperis and Neocucurbitaria cava.</title>
        <authorList>
            <person name="Hill R."/>
        </authorList>
    </citation>
    <scope>NUCLEOTIDE SEQUENCE</scope>
    <source>
        <strain evidence="1">IMI 356814</strain>
    </source>
</reference>